<name>A0A3M6Q886_9BURK</name>
<evidence type="ECO:0000313" key="2">
    <source>
        <dbReference type="Proteomes" id="UP000267521"/>
    </source>
</evidence>
<gene>
    <name evidence="1" type="ORF">EBQ26_04960</name>
</gene>
<dbReference type="Proteomes" id="UP000267521">
    <property type="component" value="Unassembled WGS sequence"/>
</dbReference>
<dbReference type="AlphaFoldDB" id="A0A3M6Q886"/>
<dbReference type="EMBL" id="RDQM01000005">
    <property type="protein sequence ID" value="RMW99146.1"/>
    <property type="molecule type" value="Genomic_DNA"/>
</dbReference>
<sequence length="185" mass="20173">MLTPAIKTWHLVRHPGSSHGLALQITAALAREQGLWRLDYSVQGELSALRLPEVAAHPAAVDGLWHHTCFEAFVAGAGDAYHEFNFSPSGHWAAYVFSRERVRQAAAYPLPPVHIHCAREAQRLVLSAWLSDAALPLGSSAAPLGLSAVIENGDGHLSYWALHHPAPHPDFHARSGWIARWPLTG</sequence>
<comment type="caution">
    <text evidence="1">The sequence shown here is derived from an EMBL/GenBank/DDBJ whole genome shotgun (WGS) entry which is preliminary data.</text>
</comment>
<proteinExistence type="predicted"/>
<accession>A0A3M6Q886</accession>
<evidence type="ECO:0000313" key="1">
    <source>
        <dbReference type="EMBL" id="RMW99146.1"/>
    </source>
</evidence>
<organism evidence="1 2">
    <name type="scientific">Allofranklinella schreckenbergeri</name>
    <dbReference type="NCBI Taxonomy" id="1076744"/>
    <lineage>
        <taxon>Bacteria</taxon>
        <taxon>Pseudomonadati</taxon>
        <taxon>Pseudomonadota</taxon>
        <taxon>Betaproteobacteria</taxon>
        <taxon>Burkholderiales</taxon>
        <taxon>Comamonadaceae</taxon>
        <taxon>Allofranklinella</taxon>
    </lineage>
</organism>
<dbReference type="RefSeq" id="WP_122237924.1">
    <property type="nucleotide sequence ID" value="NZ_RDQM01000005.1"/>
</dbReference>
<dbReference type="CDD" id="cd09627">
    <property type="entry name" value="DOMON_murB_like"/>
    <property type="match status" value="1"/>
</dbReference>
<evidence type="ECO:0008006" key="3">
    <source>
        <dbReference type="Google" id="ProtNLM"/>
    </source>
</evidence>
<protein>
    <recommendedName>
        <fullName evidence="3">DOMON-like domain-containing protein</fullName>
    </recommendedName>
</protein>
<reference evidence="1 2" key="1">
    <citation type="submission" date="2018-10" db="EMBL/GenBank/DDBJ databases">
        <title>Comamonadaceae CDC group NO-1 genome sequencing and assembly.</title>
        <authorList>
            <person name="Bernier A.-M."/>
            <person name="Bernard K."/>
        </authorList>
    </citation>
    <scope>NUCLEOTIDE SEQUENCE [LARGE SCALE GENOMIC DNA]</scope>
    <source>
        <strain evidence="1 2">NML970147</strain>
    </source>
</reference>